<protein>
    <submittedName>
        <fullName evidence="2">Uncharacterized protein</fullName>
    </submittedName>
</protein>
<evidence type="ECO:0000256" key="1">
    <source>
        <dbReference type="SAM" id="SignalP"/>
    </source>
</evidence>
<dbReference type="EMBL" id="DF143301">
    <property type="protein sequence ID" value="GAA52483.1"/>
    <property type="molecule type" value="Genomic_DNA"/>
</dbReference>
<keyword evidence="3" id="KW-1185">Reference proteome</keyword>
<dbReference type="Proteomes" id="UP000008909">
    <property type="component" value="Unassembled WGS sequence"/>
</dbReference>
<organism evidence="2 3">
    <name type="scientific">Clonorchis sinensis</name>
    <name type="common">Chinese liver fluke</name>
    <dbReference type="NCBI Taxonomy" id="79923"/>
    <lineage>
        <taxon>Eukaryota</taxon>
        <taxon>Metazoa</taxon>
        <taxon>Spiralia</taxon>
        <taxon>Lophotrochozoa</taxon>
        <taxon>Platyhelminthes</taxon>
        <taxon>Trematoda</taxon>
        <taxon>Digenea</taxon>
        <taxon>Opisthorchiida</taxon>
        <taxon>Opisthorchiata</taxon>
        <taxon>Opisthorchiidae</taxon>
        <taxon>Clonorchis</taxon>
    </lineage>
</organism>
<sequence>MMALKLCCLIFAVNSVLSNEIDANVRIIAPNGPLADVLICETLKVRAPKYWDDGLFTQCSYNYMYKHNKSDLQVEIMYEVKTNTSKLPEAYQADLPYDFQMWYINRLLNGGETSCLTATGEAQDSDGYEIKGYIADYTAREKFILVAPFAEDFCQKFINKTFNQDQLEVLNCTLLEKSAIPVDGHILGKYALSTVEMQHNFEPFQYHDIYIFFLKELNGNEGKCNYNGYWAKVKFVEMLNLILCAHLLYGMLQCVSLVNPVFKAAVRIFQKIVGHIAKVNHTELCVYDPF</sequence>
<reference evidence="2" key="1">
    <citation type="journal article" date="2011" name="Genome Biol.">
        <title>The draft genome of the carcinogenic human liver fluke Clonorchis sinensis.</title>
        <authorList>
            <person name="Wang X."/>
            <person name="Chen W."/>
            <person name="Huang Y."/>
            <person name="Sun J."/>
            <person name="Men J."/>
            <person name="Liu H."/>
            <person name="Luo F."/>
            <person name="Guo L."/>
            <person name="Lv X."/>
            <person name="Deng C."/>
            <person name="Zhou C."/>
            <person name="Fan Y."/>
            <person name="Li X."/>
            <person name="Huang L."/>
            <person name="Hu Y."/>
            <person name="Liang C."/>
            <person name="Hu X."/>
            <person name="Xu J."/>
            <person name="Yu X."/>
        </authorList>
    </citation>
    <scope>NUCLEOTIDE SEQUENCE [LARGE SCALE GENOMIC DNA]</scope>
    <source>
        <strain evidence="2">Henan</strain>
    </source>
</reference>
<proteinExistence type="predicted"/>
<reference key="2">
    <citation type="submission" date="2011-10" db="EMBL/GenBank/DDBJ databases">
        <title>The genome and transcriptome sequence of Clonorchis sinensis provide insights into the carcinogenic liver fluke.</title>
        <authorList>
            <person name="Wang X."/>
            <person name="Huang Y."/>
            <person name="Chen W."/>
            <person name="Liu H."/>
            <person name="Guo L."/>
            <person name="Chen Y."/>
            <person name="Luo F."/>
            <person name="Zhou W."/>
            <person name="Sun J."/>
            <person name="Mao Q."/>
            <person name="Liang P."/>
            <person name="Zhou C."/>
            <person name="Tian Y."/>
            <person name="Men J."/>
            <person name="Lv X."/>
            <person name="Huang L."/>
            <person name="Zhou J."/>
            <person name="Hu Y."/>
            <person name="Li R."/>
            <person name="Zhang F."/>
            <person name="Lei H."/>
            <person name="Li X."/>
            <person name="Hu X."/>
            <person name="Liang C."/>
            <person name="Xu J."/>
            <person name="Wu Z."/>
            <person name="Yu X."/>
        </authorList>
    </citation>
    <scope>NUCLEOTIDE SEQUENCE</scope>
    <source>
        <strain>Henan</strain>
    </source>
</reference>
<dbReference type="AlphaFoldDB" id="G7YHQ0"/>
<feature type="signal peptide" evidence="1">
    <location>
        <begin position="1"/>
        <end position="18"/>
    </location>
</feature>
<accession>G7YHQ0</accession>
<feature type="chain" id="PRO_5003506386" evidence="1">
    <location>
        <begin position="19"/>
        <end position="290"/>
    </location>
</feature>
<evidence type="ECO:0000313" key="3">
    <source>
        <dbReference type="Proteomes" id="UP000008909"/>
    </source>
</evidence>
<name>G7YHQ0_CLOSI</name>
<evidence type="ECO:0000313" key="2">
    <source>
        <dbReference type="EMBL" id="GAA52483.1"/>
    </source>
</evidence>
<keyword evidence="1" id="KW-0732">Signal</keyword>
<gene>
    <name evidence="2" type="ORF">CLF_108150</name>
</gene>